<reference evidence="4" key="1">
    <citation type="submission" date="2017-02" db="UniProtKB">
        <authorList>
            <consortium name="WormBaseParasite"/>
        </authorList>
    </citation>
    <scope>IDENTIFICATION</scope>
</reference>
<accession>A0A0M3IFJ3</accession>
<dbReference type="PROSITE" id="PS50994">
    <property type="entry name" value="INTEGRASE"/>
    <property type="match status" value="1"/>
</dbReference>
<dbReference type="AlphaFoldDB" id="A0A0M3IFJ3"/>
<dbReference type="Gene3D" id="3.30.420.10">
    <property type="entry name" value="Ribonuclease H-like superfamily/Ribonuclease H"/>
    <property type="match status" value="1"/>
</dbReference>
<dbReference type="GO" id="GO:0015074">
    <property type="term" value="P:DNA integration"/>
    <property type="evidence" value="ECO:0007669"/>
    <property type="project" value="InterPro"/>
</dbReference>
<evidence type="ECO:0000259" key="2">
    <source>
        <dbReference type="PROSITE" id="PS50994"/>
    </source>
</evidence>
<proteinExistence type="predicted"/>
<feature type="transmembrane region" description="Helical" evidence="1">
    <location>
        <begin position="283"/>
        <end position="305"/>
    </location>
</feature>
<dbReference type="InterPro" id="IPR036397">
    <property type="entry name" value="RNaseH_sf"/>
</dbReference>
<dbReference type="SUPFAM" id="SSF53098">
    <property type="entry name" value="Ribonuclease H-like"/>
    <property type="match status" value="1"/>
</dbReference>
<dbReference type="GO" id="GO:0003676">
    <property type="term" value="F:nucleic acid binding"/>
    <property type="evidence" value="ECO:0007669"/>
    <property type="project" value="InterPro"/>
</dbReference>
<keyword evidence="1" id="KW-0472">Membrane</keyword>
<name>A0A0M3IFJ3_ASCLU</name>
<organism evidence="3 4">
    <name type="scientific">Ascaris lumbricoides</name>
    <name type="common">Giant roundworm</name>
    <dbReference type="NCBI Taxonomy" id="6252"/>
    <lineage>
        <taxon>Eukaryota</taxon>
        <taxon>Metazoa</taxon>
        <taxon>Ecdysozoa</taxon>
        <taxon>Nematoda</taxon>
        <taxon>Chromadorea</taxon>
        <taxon>Rhabditida</taxon>
        <taxon>Spirurina</taxon>
        <taxon>Ascaridomorpha</taxon>
        <taxon>Ascaridoidea</taxon>
        <taxon>Ascarididae</taxon>
        <taxon>Ascaris</taxon>
    </lineage>
</organism>
<dbReference type="WBParaSite" id="ALUE_0001698501-mRNA-1">
    <property type="protein sequence ID" value="ALUE_0001698501-mRNA-1"/>
    <property type="gene ID" value="ALUE_0001698501"/>
</dbReference>
<keyword evidence="3" id="KW-1185">Reference proteome</keyword>
<dbReference type="InterPro" id="IPR001584">
    <property type="entry name" value="Integrase_cat-core"/>
</dbReference>
<feature type="domain" description="Integrase catalytic" evidence="2">
    <location>
        <begin position="1"/>
        <end position="116"/>
    </location>
</feature>
<sequence length="418" mass="46991">MLSDNGTQFVWARSVLTSVSKVHQTDNAILDYCAAHNIQWSFITPLAPWQGGIYERMVGLVKGSMKKTIGRKRLTQEELQTLTTDVEAVVNCRPITPLTSENTTVLRPVDFLLPHGNSSPGVFRSLENDARDPTYRDPSDTHQKLLKYWEETTAKLDNFWTIWREEYLMMLRERYQTTHKQPFSTEKRPPEVNEIVLLNESPCPRGTWPLGVIEALHPEPSKVRTATIRLSNGKKVQRTVNNLFPLEIRAKADAITATAATVISTTVIRETSNKAVTRRKHTLPFYLLPCLLISGLLTLVVGSAAASGTQGYVLTGDDVHIDSCLANVTACKASTGKYMADGRIILWDKKMLVEQCAWHRVGTYLAQDKYEHPHSLVRRCKSMAEGAKIPKSFYTDEIQGLKDIYLGMTKDLRAGWSG</sequence>
<dbReference type="Pfam" id="PF18701">
    <property type="entry name" value="DUF5641"/>
    <property type="match status" value="1"/>
</dbReference>
<dbReference type="Proteomes" id="UP000036681">
    <property type="component" value="Unplaced"/>
</dbReference>
<dbReference type="InterPro" id="IPR012337">
    <property type="entry name" value="RNaseH-like_sf"/>
</dbReference>
<evidence type="ECO:0000256" key="1">
    <source>
        <dbReference type="SAM" id="Phobius"/>
    </source>
</evidence>
<evidence type="ECO:0000313" key="4">
    <source>
        <dbReference type="WBParaSite" id="ALUE_0001698501-mRNA-1"/>
    </source>
</evidence>
<evidence type="ECO:0000313" key="3">
    <source>
        <dbReference type="Proteomes" id="UP000036681"/>
    </source>
</evidence>
<keyword evidence="1" id="KW-0812">Transmembrane</keyword>
<protein>
    <submittedName>
        <fullName evidence="4">Integrase catalytic domain-containing protein</fullName>
    </submittedName>
</protein>
<dbReference type="PANTHER" id="PTHR47331">
    <property type="entry name" value="PHD-TYPE DOMAIN-CONTAINING PROTEIN"/>
    <property type="match status" value="1"/>
</dbReference>
<dbReference type="InterPro" id="IPR040676">
    <property type="entry name" value="DUF5641"/>
</dbReference>
<keyword evidence="1" id="KW-1133">Transmembrane helix</keyword>